<organism evidence="8 9">
    <name type="scientific">Porphyridium purpureum</name>
    <name type="common">Red alga</name>
    <name type="synonym">Porphyridium cruentum</name>
    <dbReference type="NCBI Taxonomy" id="35688"/>
    <lineage>
        <taxon>Eukaryota</taxon>
        <taxon>Rhodophyta</taxon>
        <taxon>Bangiophyceae</taxon>
        <taxon>Porphyridiales</taxon>
        <taxon>Porphyridiaceae</taxon>
        <taxon>Porphyridium</taxon>
    </lineage>
</organism>
<feature type="compositionally biased region" description="Low complexity" evidence="6">
    <location>
        <begin position="205"/>
        <end position="217"/>
    </location>
</feature>
<dbReference type="GO" id="GO:0008168">
    <property type="term" value="F:methyltransferase activity"/>
    <property type="evidence" value="ECO:0007669"/>
    <property type="project" value="UniProtKB-KW"/>
</dbReference>
<accession>A0A5J4YMU7</accession>
<keyword evidence="3" id="KW-0863">Zinc-finger</keyword>
<dbReference type="InterPro" id="IPR013083">
    <property type="entry name" value="Znf_RING/FYVE/PHD"/>
</dbReference>
<keyword evidence="9" id="KW-1185">Reference proteome</keyword>
<dbReference type="Pfam" id="PF13771">
    <property type="entry name" value="zf-HC5HC2H"/>
    <property type="match status" value="1"/>
</dbReference>
<dbReference type="InterPro" id="IPR034732">
    <property type="entry name" value="EPHD"/>
</dbReference>
<evidence type="ECO:0000256" key="1">
    <source>
        <dbReference type="ARBA" id="ARBA00004123"/>
    </source>
</evidence>
<evidence type="ECO:0000256" key="2">
    <source>
        <dbReference type="ARBA" id="ARBA00022723"/>
    </source>
</evidence>
<dbReference type="InterPro" id="IPR051188">
    <property type="entry name" value="PHD-type_Zinc_Finger"/>
</dbReference>
<dbReference type="PANTHER" id="PTHR12420">
    <property type="entry name" value="PHD FINGER PROTEIN"/>
    <property type="match status" value="1"/>
</dbReference>
<feature type="compositionally biased region" description="Basic and acidic residues" evidence="6">
    <location>
        <begin position="272"/>
        <end position="292"/>
    </location>
</feature>
<feature type="compositionally biased region" description="Basic residues" evidence="6">
    <location>
        <begin position="1073"/>
        <end position="1083"/>
    </location>
</feature>
<feature type="region of interest" description="Disordered" evidence="6">
    <location>
        <begin position="332"/>
        <end position="422"/>
    </location>
</feature>
<feature type="region of interest" description="Disordered" evidence="6">
    <location>
        <begin position="849"/>
        <end position="893"/>
    </location>
</feature>
<dbReference type="GO" id="GO:0005634">
    <property type="term" value="C:nucleus"/>
    <property type="evidence" value="ECO:0007669"/>
    <property type="project" value="UniProtKB-SubCell"/>
</dbReference>
<feature type="region of interest" description="Disordered" evidence="6">
    <location>
        <begin position="1067"/>
        <end position="1274"/>
    </location>
</feature>
<comment type="subcellular location">
    <subcellularLocation>
        <location evidence="1">Nucleus</location>
    </subcellularLocation>
</comment>
<dbReference type="PROSITE" id="PS51805">
    <property type="entry name" value="EPHD"/>
    <property type="match status" value="1"/>
</dbReference>
<feature type="domain" description="PHD-type" evidence="7">
    <location>
        <begin position="716"/>
        <end position="845"/>
    </location>
</feature>
<dbReference type="Gene3D" id="3.30.40.10">
    <property type="entry name" value="Zinc/RING finger domain, C3HC4 (zinc finger)"/>
    <property type="match status" value="1"/>
</dbReference>
<evidence type="ECO:0000256" key="3">
    <source>
        <dbReference type="ARBA" id="ARBA00022771"/>
    </source>
</evidence>
<dbReference type="GO" id="GO:0008270">
    <property type="term" value="F:zinc ion binding"/>
    <property type="evidence" value="ECO:0007669"/>
    <property type="project" value="UniProtKB-KW"/>
</dbReference>
<feature type="compositionally biased region" description="Low complexity" evidence="6">
    <location>
        <begin position="661"/>
        <end position="676"/>
    </location>
</feature>
<keyword evidence="5" id="KW-0539">Nucleus</keyword>
<feature type="compositionally biased region" description="Basic and acidic residues" evidence="6">
    <location>
        <begin position="1244"/>
        <end position="1255"/>
    </location>
</feature>
<feature type="region of interest" description="Disordered" evidence="6">
    <location>
        <begin position="661"/>
        <end position="681"/>
    </location>
</feature>
<dbReference type="GO" id="GO:0032259">
    <property type="term" value="P:methylation"/>
    <property type="evidence" value="ECO:0007669"/>
    <property type="project" value="UniProtKB-KW"/>
</dbReference>
<evidence type="ECO:0000313" key="9">
    <source>
        <dbReference type="Proteomes" id="UP000324585"/>
    </source>
</evidence>
<evidence type="ECO:0000256" key="5">
    <source>
        <dbReference type="ARBA" id="ARBA00023242"/>
    </source>
</evidence>
<dbReference type="Proteomes" id="UP000324585">
    <property type="component" value="Unassembled WGS sequence"/>
</dbReference>
<keyword evidence="8" id="KW-0489">Methyltransferase</keyword>
<dbReference type="EMBL" id="VRMN01000011">
    <property type="protein sequence ID" value="KAA8491983.1"/>
    <property type="molecule type" value="Genomic_DNA"/>
</dbReference>
<keyword evidence="4" id="KW-0862">Zinc</keyword>
<name>A0A5J4YMU7_PORPP</name>
<evidence type="ECO:0000313" key="8">
    <source>
        <dbReference type="EMBL" id="KAA8491983.1"/>
    </source>
</evidence>
<keyword evidence="8" id="KW-0808">Transferase</keyword>
<dbReference type="CDD" id="cd15571">
    <property type="entry name" value="ePHD"/>
    <property type="match status" value="1"/>
</dbReference>
<evidence type="ECO:0000259" key="7">
    <source>
        <dbReference type="PROSITE" id="PS51805"/>
    </source>
</evidence>
<feature type="compositionally biased region" description="Basic residues" evidence="6">
    <location>
        <begin position="1120"/>
        <end position="1132"/>
    </location>
</feature>
<evidence type="ECO:0000256" key="4">
    <source>
        <dbReference type="ARBA" id="ARBA00022833"/>
    </source>
</evidence>
<reference evidence="9" key="1">
    <citation type="journal article" date="2019" name="Nat. Commun.">
        <title>Expansion of phycobilisome linker gene families in mesophilic red algae.</title>
        <authorList>
            <person name="Lee J."/>
            <person name="Kim D."/>
            <person name="Bhattacharya D."/>
            <person name="Yoon H.S."/>
        </authorList>
    </citation>
    <scope>NUCLEOTIDE SEQUENCE [LARGE SCALE GENOMIC DNA]</scope>
    <source>
        <strain evidence="9">CCMP 1328</strain>
    </source>
</reference>
<feature type="region of interest" description="Disordered" evidence="6">
    <location>
        <begin position="205"/>
        <end position="310"/>
    </location>
</feature>
<gene>
    <name evidence="8" type="ORF">FVE85_8465</name>
</gene>
<proteinExistence type="predicted"/>
<dbReference type="OrthoDB" id="2384350at2759"/>
<feature type="compositionally biased region" description="Gly residues" evidence="6">
    <location>
        <begin position="1171"/>
        <end position="1183"/>
    </location>
</feature>
<evidence type="ECO:0000256" key="6">
    <source>
        <dbReference type="SAM" id="MobiDB-lite"/>
    </source>
</evidence>
<dbReference type="PANTHER" id="PTHR12420:SF4">
    <property type="entry name" value="PHD FINGER PROTEIN 11"/>
    <property type="match status" value="1"/>
</dbReference>
<sequence>MEPYAMHERADEEEDDPVQLKWRMLKEKYQQRREPHTVAHSAGTQQSYMWNAPPAYAPGGTHSVYAPTGSHALPPHAPRFTGSVAYAGYAPAMAPYATRTASYVMTPHGASSMAYMGFPHGAPAFSFNAMDGTESFVSPSVAPPGTGAPASNNFRPYDVAGAPVYPYYNAQMQSMAHDANPSFQTVDQYPAAEYAQTYGGHAAAAMPSSAMQSTPSQRTGRTRPPFAGSLTKHAGKSRNVGASSRLRISKEQLRSRLKLKPTSALSSCVSRAKAEPDSSRVSRRDAVHDSRHARIRERHGVGSTDEDGCVSPQLAKEDEALDEGRLKPAASVSSLVRADHKSSPLPAAPALSLPQPVPQSQSRAGTKVRKAKPAGFRAAMSAASEPHRELETEPTVPESKARRDQAKLTSRRKISPLQLPNAPRSCRSISLSTSVQDVATASRGGAGRGIALETGKATPCLSSSSGTEYEEVVLASSGLPVCSSVPDAGRAPIPGSRQLGREGTSFAPLPPPGSADEANIFLKPKEIICRQSTASEPALPRDALAPVNKARRVREHVKEPRDFFNDAEILTSPTKAKLPVRNNDSFHPLNSLRASEENHINSESDDDDDEDFVLHGKHQHVTKAFSEMQGHWKRQAPAFSGALTSHKPRLELGRSQELASPLAAALSRPESSTSPSTREKLADDHVLISSSSKKRIKSTSLIDPDSIVNIEVPVERRSCALCPAASPMTPRERSIAAEDLVGPYRLEVGKPPIFVHYNCAALAPEVCTVDLGDAGSEDDAGEELTNVIAAYRRGRRLKCHHCHERGATIGCLLGACRKSFHRRCLFAAKCFLLQDGSSILCAAHREHYDGSHKSPRKADEEDSNVRKKRKKQDVRSKGSNSTPDRILDAPHSFATGLGPDTEFIFSRRARCMSREGVQMSVKKNFELGLLDRSKWRKSRASVLGLKFRWYVHKRPVLVCGKLPRHREANANGALLLLGPRLPFLLRNVKGAWREPELDESEFALVRPDKLMSRVTKPIAGRTPVQRDVAKLRGLDVGSKESTRRVEHEANRELCEAKTSILKHSISVPAAKNSRGRPRGRKAEKHLSAQSRLEQELRDRLPFNQAVVDPDYNPASVHGTSVKRGRGRPRGSGKKILGGERPESLQNDELLPQPLSSPAILSAQGQEKGQEKGQGTGQGKGQGKGRVRGPDSAPMPACLKKKSEQLEMTDTSDSKPDPVSTPEIGAGPRKASSSPIARRLNFHSAKSDERKRHREELDIDEPQTPHKVIGQRLTSLAQPKQILDASERDDNNVSTDAFASYACEPRLGSGYMTVMKMPVGAAPDKAPQKLQNFSDSGHANSLFRSRREVEREAGLEMGCPDAVKNAHRNTDDECLGPLPDDPQEADFDSLFSLRLDVESRDW</sequence>
<feature type="compositionally biased region" description="Basic and acidic residues" evidence="6">
    <location>
        <begin position="849"/>
        <end position="865"/>
    </location>
</feature>
<comment type="caution">
    <text evidence="8">The sequence shown here is derived from an EMBL/GenBank/DDBJ whole genome shotgun (WGS) entry which is preliminary data.</text>
</comment>
<protein>
    <submittedName>
        <fullName evidence="8">Histone-lysine N-methyltransferase 2C</fullName>
    </submittedName>
</protein>
<keyword evidence="2" id="KW-0479">Metal-binding</keyword>
<feature type="compositionally biased region" description="Low complexity" evidence="6">
    <location>
        <begin position="343"/>
        <end position="362"/>
    </location>
</feature>